<dbReference type="GeneID" id="119743173"/>
<keyword evidence="11" id="KW-0325">Glycoprotein</keyword>
<dbReference type="InterPro" id="IPR038050">
    <property type="entry name" value="Neuro_actylchol_rec"/>
</dbReference>
<dbReference type="InterPro" id="IPR006202">
    <property type="entry name" value="Neur_chan_lig-bd"/>
</dbReference>
<dbReference type="Gene3D" id="2.70.170.10">
    <property type="entry name" value="Neurotransmitter-gated ion-channel ligand-binding domain"/>
    <property type="match status" value="1"/>
</dbReference>
<keyword evidence="5 15" id="KW-1133">Transmembrane helix</keyword>
<dbReference type="InterPro" id="IPR002394">
    <property type="entry name" value="Nicotinic_acetylcholine_rcpt"/>
</dbReference>
<keyword evidence="6" id="KW-0770">Synapse</keyword>
<feature type="transmembrane region" description="Helical" evidence="15">
    <location>
        <begin position="232"/>
        <end position="253"/>
    </location>
</feature>
<feature type="transmembrane region" description="Helical" evidence="15">
    <location>
        <begin position="442"/>
        <end position="460"/>
    </location>
</feature>
<dbReference type="FunFam" id="2.70.170.10:FF:000016">
    <property type="entry name" value="Nicotinic acetylcholine receptor subunit"/>
    <property type="match status" value="1"/>
</dbReference>
<keyword evidence="12" id="KW-1071">Ligand-gated ion channel</keyword>
<dbReference type="Pfam" id="PF02932">
    <property type="entry name" value="Neur_chan_memb"/>
    <property type="match status" value="1"/>
</dbReference>
<dbReference type="Gene3D" id="1.20.58.390">
    <property type="entry name" value="Neurotransmitter-gated ion-channel transmembrane domain"/>
    <property type="match status" value="2"/>
</dbReference>
<protein>
    <submittedName>
        <fullName evidence="19">Uncharacterized protein</fullName>
    </submittedName>
</protein>
<evidence type="ECO:0000256" key="16">
    <source>
        <dbReference type="SAM" id="MobiDB-lite"/>
    </source>
</evidence>
<comment type="subcellular location">
    <subcellularLocation>
        <location evidence="14">Synaptic cell membrane</location>
        <topology evidence="14">Multi-pass membrane protein</topology>
    </subcellularLocation>
</comment>
<keyword evidence="8 15" id="KW-0472">Membrane</keyword>
<reference evidence="19" key="1">
    <citation type="submission" date="2022-11" db="UniProtKB">
        <authorList>
            <consortium name="EnsemblMetazoa"/>
        </authorList>
    </citation>
    <scope>IDENTIFICATION</scope>
</reference>
<dbReference type="GO" id="GO:0045211">
    <property type="term" value="C:postsynaptic membrane"/>
    <property type="evidence" value="ECO:0007669"/>
    <property type="project" value="InterPro"/>
</dbReference>
<dbReference type="InterPro" id="IPR006029">
    <property type="entry name" value="Neurotrans-gated_channel_TM"/>
</dbReference>
<keyword evidence="7 15" id="KW-0406">Ion transport</keyword>
<accession>A0A914BJ60</accession>
<keyword evidence="9" id="KW-1015">Disulfide bond</keyword>
<dbReference type="SUPFAM" id="SSF63712">
    <property type="entry name" value="Nicotinic receptor ligand binding domain-like"/>
    <property type="match status" value="1"/>
</dbReference>
<dbReference type="Pfam" id="PF02931">
    <property type="entry name" value="Neur_chan_LBD"/>
    <property type="match status" value="1"/>
</dbReference>
<evidence type="ECO:0000256" key="12">
    <source>
        <dbReference type="ARBA" id="ARBA00023286"/>
    </source>
</evidence>
<dbReference type="AlphaFoldDB" id="A0A914BJ60"/>
<evidence type="ECO:0000313" key="19">
    <source>
        <dbReference type="EnsemblMetazoa" id="XP_038075477.1"/>
    </source>
</evidence>
<dbReference type="PANTHER" id="PTHR18945">
    <property type="entry name" value="NEUROTRANSMITTER GATED ION CHANNEL"/>
    <property type="match status" value="1"/>
</dbReference>
<keyword evidence="3" id="KW-1003">Cell membrane</keyword>
<keyword evidence="2 15" id="KW-0813">Transport</keyword>
<feature type="region of interest" description="Disordered" evidence="16">
    <location>
        <begin position="346"/>
        <end position="370"/>
    </location>
</feature>
<dbReference type="EnsemblMetazoa" id="XM_038219549.1">
    <property type="protein sequence ID" value="XP_038075477.1"/>
    <property type="gene ID" value="LOC119743173"/>
</dbReference>
<dbReference type="PROSITE" id="PS00236">
    <property type="entry name" value="NEUROTR_ION_CHANNEL"/>
    <property type="match status" value="1"/>
</dbReference>
<dbReference type="SUPFAM" id="SSF90112">
    <property type="entry name" value="Neurotransmitter-gated ion-channel transmembrane pore"/>
    <property type="match status" value="1"/>
</dbReference>
<evidence type="ECO:0000256" key="14">
    <source>
        <dbReference type="ARBA" id="ARBA00034099"/>
    </source>
</evidence>
<dbReference type="PRINTS" id="PR00254">
    <property type="entry name" value="NICOTINICR"/>
</dbReference>
<evidence type="ECO:0000259" key="18">
    <source>
        <dbReference type="Pfam" id="PF02932"/>
    </source>
</evidence>
<evidence type="ECO:0000256" key="2">
    <source>
        <dbReference type="ARBA" id="ARBA00022448"/>
    </source>
</evidence>
<evidence type="ECO:0000256" key="13">
    <source>
        <dbReference type="ARBA" id="ARBA00023303"/>
    </source>
</evidence>
<feature type="transmembrane region" description="Helical" evidence="15">
    <location>
        <begin position="204"/>
        <end position="226"/>
    </location>
</feature>
<evidence type="ECO:0000256" key="15">
    <source>
        <dbReference type="RuleBase" id="RU000687"/>
    </source>
</evidence>
<keyword evidence="4 15" id="KW-0812">Transmembrane</keyword>
<dbReference type="CDD" id="cd19051">
    <property type="entry name" value="LGIC_TM_cation"/>
    <property type="match status" value="1"/>
</dbReference>
<evidence type="ECO:0000256" key="8">
    <source>
        <dbReference type="ARBA" id="ARBA00023136"/>
    </source>
</evidence>
<dbReference type="GO" id="GO:0004888">
    <property type="term" value="F:transmembrane signaling receptor activity"/>
    <property type="evidence" value="ECO:0007669"/>
    <property type="project" value="InterPro"/>
</dbReference>
<dbReference type="InterPro" id="IPR006201">
    <property type="entry name" value="Neur_channel"/>
</dbReference>
<evidence type="ECO:0000256" key="5">
    <source>
        <dbReference type="ARBA" id="ARBA00022989"/>
    </source>
</evidence>
<dbReference type="Proteomes" id="UP000887568">
    <property type="component" value="Unplaced"/>
</dbReference>
<dbReference type="RefSeq" id="XP_038075477.1">
    <property type="nucleotide sequence ID" value="XM_038219549.1"/>
</dbReference>
<feature type="compositionally biased region" description="Polar residues" evidence="16">
    <location>
        <begin position="346"/>
        <end position="366"/>
    </location>
</feature>
<dbReference type="InterPro" id="IPR036719">
    <property type="entry name" value="Neuro-gated_channel_TM_sf"/>
</dbReference>
<dbReference type="InterPro" id="IPR036734">
    <property type="entry name" value="Neur_chan_lig-bd_sf"/>
</dbReference>
<feature type="domain" description="Neurotransmitter-gated ion-channel ligand-binding" evidence="17">
    <location>
        <begin position="1"/>
        <end position="202"/>
    </location>
</feature>
<dbReference type="GO" id="GO:0022848">
    <property type="term" value="F:acetylcholine-gated monoatomic cation-selective channel activity"/>
    <property type="evidence" value="ECO:0007669"/>
    <property type="project" value="InterPro"/>
</dbReference>
<evidence type="ECO:0000256" key="6">
    <source>
        <dbReference type="ARBA" id="ARBA00023018"/>
    </source>
</evidence>
<evidence type="ECO:0000256" key="9">
    <source>
        <dbReference type="ARBA" id="ARBA00023157"/>
    </source>
</evidence>
<sequence length="475" mass="54275">MRNYNKKVRPVWNSSTVINVSLALSVVQILEMDERNQILTTNVWIEQHWMDEKMRWDPNDYGGINILRIPATELWVPDITLYDNADSNDYVSTSRTSNALVNNDGTVDLWSKPCLLKSTCKIDVKFFPFDYQECSMKFGSWTYNSFQMNLDKSVDDADLSTYVPNEQWNLTYAVVRRHKIKYICCPQEYHDVTFYFGLQRKPLYYIYNLIMPCILLSSLAMLGFFMPYDVGVVKVSLSITLILSLTVFLLLVAEMMPRTSEEVPLIGQYYAATMFLISISTAMNVFVLNVNERGGLNGREVPRLLRTPAFEYLAGICLVGPCPGKKRSREYGHHEAHELKYKMVNTSSQGPQPINHQPTSGSSNGGRSVRFSANLHTSYPEHEMMMDETGDHHGDASERRLAKLERSVDGILKHMKTLQKRKEKQQQLKSDWARVALVMDRVLLIIFGICTCTTALVLLLQRSPDKVAPSLDTDS</sequence>
<comment type="similarity">
    <text evidence="1">Belongs to the ligand-gated ion channel (TC 1.A.9) family. Acetylcholine receptor (TC 1.A.9.1) subfamily.</text>
</comment>
<dbReference type="InterPro" id="IPR018000">
    <property type="entry name" value="Neurotransmitter_ion_chnl_CS"/>
</dbReference>
<dbReference type="NCBIfam" id="TIGR00860">
    <property type="entry name" value="LIC"/>
    <property type="match status" value="1"/>
</dbReference>
<evidence type="ECO:0000259" key="17">
    <source>
        <dbReference type="Pfam" id="PF02931"/>
    </source>
</evidence>
<evidence type="ECO:0000256" key="10">
    <source>
        <dbReference type="ARBA" id="ARBA00023170"/>
    </source>
</evidence>
<evidence type="ECO:0000256" key="1">
    <source>
        <dbReference type="ARBA" id="ARBA00009237"/>
    </source>
</evidence>
<evidence type="ECO:0000256" key="11">
    <source>
        <dbReference type="ARBA" id="ARBA00023180"/>
    </source>
</evidence>
<keyword evidence="10" id="KW-0675">Receptor</keyword>
<organism evidence="19 20">
    <name type="scientific">Patiria miniata</name>
    <name type="common">Bat star</name>
    <name type="synonym">Asterina miniata</name>
    <dbReference type="NCBI Taxonomy" id="46514"/>
    <lineage>
        <taxon>Eukaryota</taxon>
        <taxon>Metazoa</taxon>
        <taxon>Echinodermata</taxon>
        <taxon>Eleutherozoa</taxon>
        <taxon>Asterozoa</taxon>
        <taxon>Asteroidea</taxon>
        <taxon>Valvatacea</taxon>
        <taxon>Valvatida</taxon>
        <taxon>Asterinidae</taxon>
        <taxon>Patiria</taxon>
    </lineage>
</organism>
<dbReference type="CDD" id="cd18997">
    <property type="entry name" value="LGIC_ECD_nAChR"/>
    <property type="match status" value="1"/>
</dbReference>
<dbReference type="OrthoDB" id="5975154at2759"/>
<evidence type="ECO:0000256" key="3">
    <source>
        <dbReference type="ARBA" id="ARBA00022475"/>
    </source>
</evidence>
<name>A0A914BJ60_PATMI</name>
<keyword evidence="13 15" id="KW-0407">Ion channel</keyword>
<evidence type="ECO:0000256" key="7">
    <source>
        <dbReference type="ARBA" id="ARBA00023065"/>
    </source>
</evidence>
<evidence type="ECO:0000256" key="4">
    <source>
        <dbReference type="ARBA" id="ARBA00022692"/>
    </source>
</evidence>
<feature type="domain" description="Neurotransmitter-gated ion-channel transmembrane" evidence="18">
    <location>
        <begin position="209"/>
        <end position="458"/>
    </location>
</feature>
<feature type="transmembrane region" description="Helical" evidence="15">
    <location>
        <begin position="265"/>
        <end position="287"/>
    </location>
</feature>
<evidence type="ECO:0000313" key="20">
    <source>
        <dbReference type="Proteomes" id="UP000887568"/>
    </source>
</evidence>
<dbReference type="OMA" id="HELKYKM"/>
<proteinExistence type="inferred from homology"/>
<keyword evidence="20" id="KW-1185">Reference proteome</keyword>
<dbReference type="FunFam" id="1.20.58.390:FF:000073">
    <property type="entry name" value="Neuronal acetylcholine receptor subunit alpha-9-II"/>
    <property type="match status" value="1"/>
</dbReference>
<dbReference type="PRINTS" id="PR00252">
    <property type="entry name" value="NRIONCHANNEL"/>
</dbReference>